<proteinExistence type="predicted"/>
<protein>
    <submittedName>
        <fullName evidence="1">TIGR02646 family protein</fullName>
    </submittedName>
</protein>
<organism evidence="1 2">
    <name type="scientific">Dokdonia pacifica</name>
    <dbReference type="NCBI Taxonomy" id="1627892"/>
    <lineage>
        <taxon>Bacteria</taxon>
        <taxon>Pseudomonadati</taxon>
        <taxon>Bacteroidota</taxon>
        <taxon>Flavobacteriia</taxon>
        <taxon>Flavobacteriales</taxon>
        <taxon>Flavobacteriaceae</taxon>
        <taxon>Dokdonia</taxon>
    </lineage>
</organism>
<name>A0A238W4Y8_9FLAO</name>
<dbReference type="AlphaFoldDB" id="A0A238W4Y8"/>
<reference evidence="1 2" key="1">
    <citation type="submission" date="2017-06" db="EMBL/GenBank/DDBJ databases">
        <authorList>
            <person name="Kim H.J."/>
            <person name="Triplett B.A."/>
        </authorList>
    </citation>
    <scope>NUCLEOTIDE SEQUENCE [LARGE SCALE GENOMIC DNA]</scope>
    <source>
        <strain evidence="1 2">DSM 25597</strain>
    </source>
</reference>
<dbReference type="Proteomes" id="UP000198379">
    <property type="component" value="Unassembled WGS sequence"/>
</dbReference>
<evidence type="ECO:0000313" key="2">
    <source>
        <dbReference type="Proteomes" id="UP000198379"/>
    </source>
</evidence>
<accession>A0A238W4Y8</accession>
<gene>
    <name evidence="1" type="ORF">SAMN06265376_101632</name>
</gene>
<keyword evidence="2" id="KW-1185">Reference proteome</keyword>
<dbReference type="Gene3D" id="1.10.30.50">
    <property type="match status" value="1"/>
</dbReference>
<dbReference type="EMBL" id="FZNY01000001">
    <property type="protein sequence ID" value="SNR40779.1"/>
    <property type="molecule type" value="Genomic_DNA"/>
</dbReference>
<sequence>MRFVIKPENHKTATLSSQATADAILEIATNMSKDNITDKIYRESYGDPDEKRSRVEDQLALSYHNKCAYCERLAKADIEHYRPKKKVAEDNAHNGYYWLCYEWTNLLPSCVKCNREGAKHSKFPIIGNRVYTPSFLANNQLDEDHQKAQNNPLMNEIPYLLHPEVDNPDLFFGFFIDPSGNGIRIKGVDTQNRGDGTIEVCLLNRQELRLERVENVINPFKQSVESAFVMLGDGIYNDDQFVQQIIFQINQLIINASNEKSTHTLLRKFIVKSHQNFSAIVLPYLASSIRNIVLAAFKSI</sequence>
<dbReference type="RefSeq" id="WP_089369959.1">
    <property type="nucleotide sequence ID" value="NZ_BMEP01000002.1"/>
</dbReference>
<evidence type="ECO:0000313" key="1">
    <source>
        <dbReference type="EMBL" id="SNR40779.1"/>
    </source>
</evidence>
<dbReference type="OrthoDB" id="5918473at2"/>